<keyword evidence="3" id="KW-1185">Reference proteome</keyword>
<sequence>MLQAHWANHTQLIQSPTPHVAQRRLGFTESRSFWISDPLARAAASVSSSLCSLSLSAGTGCRVAAGQSLSAFLTLAAATTGRAAPPFAGPSSRASPGLRRALRRPRASGRYPRTLPSLPAARDRTPRTLAYAICVRI</sequence>
<proteinExistence type="predicted"/>
<dbReference type="AlphaFoldDB" id="A0A8T0TF18"/>
<name>A0A8T0TF18_PANVG</name>
<comment type="caution">
    <text evidence="2">The sequence shown here is derived from an EMBL/GenBank/DDBJ whole genome shotgun (WGS) entry which is preliminary data.</text>
</comment>
<evidence type="ECO:0000256" key="1">
    <source>
        <dbReference type="SAM" id="MobiDB-lite"/>
    </source>
</evidence>
<accession>A0A8T0TF18</accession>
<dbReference type="EMBL" id="CM029044">
    <property type="protein sequence ID" value="KAG2607186.1"/>
    <property type="molecule type" value="Genomic_DNA"/>
</dbReference>
<organism evidence="2 3">
    <name type="scientific">Panicum virgatum</name>
    <name type="common">Blackwell switchgrass</name>
    <dbReference type="NCBI Taxonomy" id="38727"/>
    <lineage>
        <taxon>Eukaryota</taxon>
        <taxon>Viridiplantae</taxon>
        <taxon>Streptophyta</taxon>
        <taxon>Embryophyta</taxon>
        <taxon>Tracheophyta</taxon>
        <taxon>Spermatophyta</taxon>
        <taxon>Magnoliopsida</taxon>
        <taxon>Liliopsida</taxon>
        <taxon>Poales</taxon>
        <taxon>Poaceae</taxon>
        <taxon>PACMAD clade</taxon>
        <taxon>Panicoideae</taxon>
        <taxon>Panicodae</taxon>
        <taxon>Paniceae</taxon>
        <taxon>Panicinae</taxon>
        <taxon>Panicum</taxon>
        <taxon>Panicum sect. Hiantes</taxon>
    </lineage>
</organism>
<evidence type="ECO:0000313" key="3">
    <source>
        <dbReference type="Proteomes" id="UP000823388"/>
    </source>
</evidence>
<feature type="compositionally biased region" description="Low complexity" evidence="1">
    <location>
        <begin position="83"/>
        <end position="99"/>
    </location>
</feature>
<evidence type="ECO:0000313" key="2">
    <source>
        <dbReference type="EMBL" id="KAG2607186.1"/>
    </source>
</evidence>
<reference evidence="2" key="1">
    <citation type="submission" date="2020-05" db="EMBL/GenBank/DDBJ databases">
        <title>WGS assembly of Panicum virgatum.</title>
        <authorList>
            <person name="Lovell J.T."/>
            <person name="Jenkins J."/>
            <person name="Shu S."/>
            <person name="Juenger T.E."/>
            <person name="Schmutz J."/>
        </authorList>
    </citation>
    <scope>NUCLEOTIDE SEQUENCE</scope>
    <source>
        <strain evidence="2">AP13</strain>
    </source>
</reference>
<dbReference type="Proteomes" id="UP000823388">
    <property type="component" value="Chromosome 4N"/>
</dbReference>
<protein>
    <submittedName>
        <fullName evidence="2">Uncharacterized protein</fullName>
    </submittedName>
</protein>
<feature type="region of interest" description="Disordered" evidence="1">
    <location>
        <begin position="83"/>
        <end position="119"/>
    </location>
</feature>
<gene>
    <name evidence="2" type="ORF">PVAP13_4NG183455</name>
</gene>